<dbReference type="GO" id="GO:0005886">
    <property type="term" value="C:plasma membrane"/>
    <property type="evidence" value="ECO:0007669"/>
    <property type="project" value="UniProtKB-SubCell"/>
</dbReference>
<evidence type="ECO:0000256" key="4">
    <source>
        <dbReference type="ARBA" id="ARBA00022729"/>
    </source>
</evidence>
<feature type="region of interest" description="Disordered" evidence="10">
    <location>
        <begin position="471"/>
        <end position="502"/>
    </location>
</feature>
<dbReference type="SUPFAM" id="SSF51445">
    <property type="entry name" value="(Trans)glycosidases"/>
    <property type="match status" value="1"/>
</dbReference>
<evidence type="ECO:0000313" key="14">
    <source>
        <dbReference type="Proteomes" id="UP000037505"/>
    </source>
</evidence>
<dbReference type="GeneID" id="26804511"/>
<evidence type="ECO:0000256" key="10">
    <source>
        <dbReference type="SAM" id="MobiDB-lite"/>
    </source>
</evidence>
<protein>
    <recommendedName>
        <fullName evidence="9">1,3-beta-glucanosyltransferase</fullName>
        <ecNumber evidence="9">2.4.1.-</ecNumber>
    </recommendedName>
</protein>
<dbReference type="OrthoDB" id="421038at2759"/>
<organism evidence="13 14">
    <name type="scientific">Aspergillus nomiae NRRL (strain ATCC 15546 / NRRL 13137 / CBS 260.88 / M93)</name>
    <dbReference type="NCBI Taxonomy" id="1509407"/>
    <lineage>
        <taxon>Eukaryota</taxon>
        <taxon>Fungi</taxon>
        <taxon>Dikarya</taxon>
        <taxon>Ascomycota</taxon>
        <taxon>Pezizomycotina</taxon>
        <taxon>Eurotiomycetes</taxon>
        <taxon>Eurotiomycetidae</taxon>
        <taxon>Eurotiales</taxon>
        <taxon>Aspergillaceae</taxon>
        <taxon>Aspergillus</taxon>
        <taxon>Aspergillus subgen. Circumdati</taxon>
    </lineage>
</organism>
<dbReference type="STRING" id="1509407.A0A0L1J9Z1"/>
<evidence type="ECO:0000313" key="13">
    <source>
        <dbReference type="EMBL" id="KNG88559.1"/>
    </source>
</evidence>
<feature type="signal peptide" evidence="9">
    <location>
        <begin position="1"/>
        <end position="17"/>
    </location>
</feature>
<dbReference type="FunFam" id="3.20.20.80:FF:000038">
    <property type="entry name" value="1,3-beta-glucanosyltransferase"/>
    <property type="match status" value="1"/>
</dbReference>
<feature type="compositionally biased region" description="Low complexity" evidence="10">
    <location>
        <begin position="471"/>
        <end position="482"/>
    </location>
</feature>
<feature type="chain" id="PRO_5005394366" description="1,3-beta-glucanosyltransferase" evidence="9">
    <location>
        <begin position="18"/>
        <end position="538"/>
    </location>
</feature>
<comment type="subcellular location">
    <subcellularLocation>
        <location evidence="1 9">Cell membrane</location>
        <topology evidence="1 9">Lipid-anchor</topology>
        <topology evidence="1 9">GPI-anchor</topology>
    </subcellularLocation>
</comment>
<keyword evidence="9" id="KW-0336">GPI-anchor</keyword>
<keyword evidence="7 9" id="KW-0449">Lipoprotein</keyword>
<dbReference type="Proteomes" id="UP000037505">
    <property type="component" value="Unassembled WGS sequence"/>
</dbReference>
<dbReference type="AlphaFoldDB" id="A0A0L1J9Z1"/>
<dbReference type="PANTHER" id="PTHR31468">
    <property type="entry name" value="1,3-BETA-GLUCANOSYLTRANSFERASE GAS1"/>
    <property type="match status" value="1"/>
</dbReference>
<dbReference type="Gene3D" id="3.20.20.80">
    <property type="entry name" value="Glycosidases"/>
    <property type="match status" value="1"/>
</dbReference>
<dbReference type="GO" id="GO:0071970">
    <property type="term" value="P:fungal-type cell wall (1-&gt;3)-beta-D-glucan biosynthetic process"/>
    <property type="evidence" value="ECO:0007669"/>
    <property type="project" value="TreeGrafter"/>
</dbReference>
<evidence type="ECO:0000256" key="6">
    <source>
        <dbReference type="ARBA" id="ARBA00023180"/>
    </source>
</evidence>
<keyword evidence="11" id="KW-1133">Transmembrane helix</keyword>
<dbReference type="GO" id="GO:0042124">
    <property type="term" value="F:1,3-beta-glucanosyltransferase activity"/>
    <property type="evidence" value="ECO:0007669"/>
    <property type="project" value="TreeGrafter"/>
</dbReference>
<keyword evidence="11" id="KW-0812">Transmembrane</keyword>
<gene>
    <name evidence="13" type="ORF">ANOM_002707</name>
</gene>
<dbReference type="SMART" id="SM00768">
    <property type="entry name" value="X8"/>
    <property type="match status" value="1"/>
</dbReference>
<comment type="function">
    <text evidence="8">Splits internally a 1,3-beta-glucan molecule and transfers the newly generated reducing end (the donor) to the non-reducing end of another 1,3-beta-glucan molecule (the acceptor) forming a 1,3-beta linkage, resulting in the elongation of 1,3-beta-glucan chains in the cell wall. Involved in cell wall morphogenesis.</text>
</comment>
<comment type="caution">
    <text evidence="13">The sequence shown here is derived from an EMBL/GenBank/DDBJ whole genome shotgun (WGS) entry which is preliminary data.</text>
</comment>
<evidence type="ECO:0000256" key="7">
    <source>
        <dbReference type="ARBA" id="ARBA00023288"/>
    </source>
</evidence>
<reference evidence="13 14" key="1">
    <citation type="submission" date="2014-06" db="EMBL/GenBank/DDBJ databases">
        <title>The Genome of the Aflatoxigenic Filamentous Fungus Aspergillus nomius.</title>
        <authorList>
            <person name="Moore M.G."/>
            <person name="Shannon B.M."/>
            <person name="Brian M.M."/>
        </authorList>
    </citation>
    <scope>NUCLEOTIDE SEQUENCE [LARGE SCALE GENOMIC DNA]</scope>
    <source>
        <strain evidence="13 14">NRRL 13137</strain>
    </source>
</reference>
<dbReference type="Pfam" id="PF07983">
    <property type="entry name" value="X8"/>
    <property type="match status" value="1"/>
</dbReference>
<dbReference type="Gene3D" id="1.20.58.1040">
    <property type="match status" value="1"/>
</dbReference>
<evidence type="ECO:0000256" key="3">
    <source>
        <dbReference type="ARBA" id="ARBA00022679"/>
    </source>
</evidence>
<evidence type="ECO:0000256" key="11">
    <source>
        <dbReference type="SAM" id="Phobius"/>
    </source>
</evidence>
<dbReference type="InterPro" id="IPR017853">
    <property type="entry name" value="GH"/>
</dbReference>
<dbReference type="PANTHER" id="PTHR31468:SF11">
    <property type="entry name" value="1,3-BETA-GLUCANOSYLTRANSFERASE"/>
    <property type="match status" value="1"/>
</dbReference>
<dbReference type="EC" id="2.4.1.-" evidence="9"/>
<evidence type="ECO:0000256" key="2">
    <source>
        <dbReference type="ARBA" id="ARBA00007528"/>
    </source>
</evidence>
<feature type="domain" description="X8" evidence="12">
    <location>
        <begin position="372"/>
        <end position="463"/>
    </location>
</feature>
<keyword evidence="4 9" id="KW-0732">Signal</keyword>
<evidence type="ECO:0000256" key="8">
    <source>
        <dbReference type="ARBA" id="ARBA00025026"/>
    </source>
</evidence>
<dbReference type="Pfam" id="PF03198">
    <property type="entry name" value="Glyco_hydro_72"/>
    <property type="match status" value="1"/>
</dbReference>
<name>A0A0L1J9Z1_ASPN3</name>
<evidence type="ECO:0000256" key="5">
    <source>
        <dbReference type="ARBA" id="ARBA00023157"/>
    </source>
</evidence>
<keyword evidence="5" id="KW-1015">Disulfide bond</keyword>
<dbReference type="InterPro" id="IPR012946">
    <property type="entry name" value="X8"/>
</dbReference>
<comment type="similarity">
    <text evidence="2 9">Belongs to the glycosyl hydrolase 72 family.</text>
</comment>
<feature type="compositionally biased region" description="Low complexity" evidence="10">
    <location>
        <begin position="492"/>
        <end position="502"/>
    </location>
</feature>
<dbReference type="InterPro" id="IPR004886">
    <property type="entry name" value="Glucanosyltransferase"/>
</dbReference>
<keyword evidence="14" id="KW-1185">Reference proteome</keyword>
<keyword evidence="6" id="KW-0325">Glycoprotein</keyword>
<dbReference type="GO" id="GO:0098552">
    <property type="term" value="C:side of membrane"/>
    <property type="evidence" value="ECO:0007669"/>
    <property type="project" value="UniProtKB-KW"/>
</dbReference>
<dbReference type="EMBL" id="JNOM01000050">
    <property type="protein sequence ID" value="KNG88559.1"/>
    <property type="molecule type" value="Genomic_DNA"/>
</dbReference>
<proteinExistence type="inferred from homology"/>
<evidence type="ECO:0000256" key="1">
    <source>
        <dbReference type="ARBA" id="ARBA00004609"/>
    </source>
</evidence>
<accession>A0A0L1J9Z1</accession>
<keyword evidence="3 9" id="KW-0808">Transferase</keyword>
<evidence type="ECO:0000259" key="12">
    <source>
        <dbReference type="SMART" id="SM00768"/>
    </source>
</evidence>
<evidence type="ECO:0000256" key="9">
    <source>
        <dbReference type="RuleBase" id="RU361209"/>
    </source>
</evidence>
<feature type="transmembrane region" description="Helical" evidence="11">
    <location>
        <begin position="517"/>
        <end position="537"/>
    </location>
</feature>
<dbReference type="RefSeq" id="XP_015409482.1">
    <property type="nucleotide sequence ID" value="XM_015547964.1"/>
</dbReference>
<keyword evidence="9 11" id="KW-0472">Membrane</keyword>
<dbReference type="GO" id="GO:0031505">
    <property type="term" value="P:fungal-type cell wall organization"/>
    <property type="evidence" value="ECO:0007669"/>
    <property type="project" value="TreeGrafter"/>
</dbReference>
<sequence length="538" mass="58356">MKLSIVVLGTVLGTALAGMPTIVAKGSKFFYSNNGTQFFIRGIAYQQEHTGTGDTKYSDPLADPSACKRDIPYFTKLRTNVIRTYAVDPSKNHDECMKMLADAGIYLISDLSSPTESIERGNPKWDLDLYKRYTNVIDAFAKYDNVIGFFTGNEVANAKENTAAIAFVRAAVRDMKAYIKQKKYRDSLAIGYSTDDDQSVRAEVADYLVCGDKDSQIDMFGYNIYEWCGKSSFKESGYEERTKEFSNYPVPAFFSEYGCNNPRPRPFDDVPVLYSDQMNDVWSGGIVYMYFQEDNDYGLVTLDKSKINTMSDFNSLSSQIQKATATGVKSADYRPTASARTCPKVGDDWQANAQDLPPAPNADLCGCMEEGLTCVVKDSVSEQEYGKLFGMICGNEGVCDGLARDAIKGKFGAYGMCSARQQLSFVLNQYYQQQSKENRASACDFKRAASTKKAIKPTGTCLSLLGLAGSAGTGTVSSKPTGSGTGSGSGSGSHSSSSTTSDSAAGLMVAPRSVQAGAWQIGAYLVTAMVAGFGMIFL</sequence>